<dbReference type="Pfam" id="PF14329">
    <property type="entry name" value="DUF4386"/>
    <property type="match status" value="1"/>
</dbReference>
<evidence type="ECO:0000313" key="2">
    <source>
        <dbReference type="EMBL" id="SFR32561.1"/>
    </source>
</evidence>
<evidence type="ECO:0008006" key="4">
    <source>
        <dbReference type="Google" id="ProtNLM"/>
    </source>
</evidence>
<accession>A0A1I6FRK4</accession>
<dbReference type="OrthoDB" id="5421633at2"/>
<keyword evidence="1" id="KW-1133">Transmembrane helix</keyword>
<name>A0A1I6FRK4_9RHOB</name>
<evidence type="ECO:0000256" key="1">
    <source>
        <dbReference type="SAM" id="Phobius"/>
    </source>
</evidence>
<evidence type="ECO:0000313" key="3">
    <source>
        <dbReference type="Proteomes" id="UP000199658"/>
    </source>
</evidence>
<feature type="transmembrane region" description="Helical" evidence="1">
    <location>
        <begin position="160"/>
        <end position="181"/>
    </location>
</feature>
<keyword evidence="1" id="KW-0472">Membrane</keyword>
<dbReference type="InterPro" id="IPR025495">
    <property type="entry name" value="DUF4386"/>
</dbReference>
<feature type="transmembrane region" description="Helical" evidence="1">
    <location>
        <begin position="87"/>
        <end position="112"/>
    </location>
</feature>
<proteinExistence type="predicted"/>
<dbReference type="EMBL" id="FOYO01000001">
    <property type="protein sequence ID" value="SFR32561.1"/>
    <property type="molecule type" value="Genomic_DNA"/>
</dbReference>
<dbReference type="Proteomes" id="UP000199658">
    <property type="component" value="Unassembled WGS sequence"/>
</dbReference>
<protein>
    <recommendedName>
        <fullName evidence="4">DUF4386 domain-containing protein</fullName>
    </recommendedName>
</protein>
<dbReference type="RefSeq" id="WP_090211241.1">
    <property type="nucleotide sequence ID" value="NZ_FOYO01000001.1"/>
</dbReference>
<feature type="transmembrane region" description="Helical" evidence="1">
    <location>
        <begin position="132"/>
        <end position="153"/>
    </location>
</feature>
<feature type="transmembrane region" description="Helical" evidence="1">
    <location>
        <begin position="12"/>
        <end position="32"/>
    </location>
</feature>
<gene>
    <name evidence="2" type="ORF">SAMN04488002_0157</name>
</gene>
<reference evidence="3" key="1">
    <citation type="submission" date="2016-10" db="EMBL/GenBank/DDBJ databases">
        <authorList>
            <person name="Varghese N."/>
            <person name="Submissions S."/>
        </authorList>
    </citation>
    <scope>NUCLEOTIDE SEQUENCE [LARGE SCALE GENOMIC DNA]</scope>
    <source>
        <strain evidence="3">DSM 26921</strain>
    </source>
</reference>
<feature type="transmembrane region" description="Helical" evidence="1">
    <location>
        <begin position="193"/>
        <end position="211"/>
    </location>
</feature>
<keyword evidence="3" id="KW-1185">Reference proteome</keyword>
<sequence length="213" mass="22405">MKPSHADPSLVRLAGALYLAIIFCGLTAELLLRGPLLQGTPDQIAQALGANIGQLRLSLIADTVMLLADVALALVFFGLLRHISEPLALAAMVFRLGQAALIGASLMALGSAPSLLADAPRVAVHMTVLHAIGYDIGLILFSVNSVIMSVLLWRSQVPKVIAGGIAASGLVYSTGSLARLAAPDWVVVIEPVYLIPMIAESALCLWLLIWARL</sequence>
<organism evidence="2 3">
    <name type="scientific">Litoreibacter janthinus</name>
    <dbReference type="NCBI Taxonomy" id="670154"/>
    <lineage>
        <taxon>Bacteria</taxon>
        <taxon>Pseudomonadati</taxon>
        <taxon>Pseudomonadota</taxon>
        <taxon>Alphaproteobacteria</taxon>
        <taxon>Rhodobacterales</taxon>
        <taxon>Roseobacteraceae</taxon>
        <taxon>Litoreibacter</taxon>
    </lineage>
</organism>
<dbReference type="STRING" id="670154.SAMN04488002_0157"/>
<dbReference type="AlphaFoldDB" id="A0A1I6FRK4"/>
<keyword evidence="1" id="KW-0812">Transmembrane</keyword>
<feature type="transmembrane region" description="Helical" evidence="1">
    <location>
        <begin position="59"/>
        <end position="80"/>
    </location>
</feature>